<dbReference type="EMBL" id="KN840660">
    <property type="protein sequence ID" value="KIP02672.1"/>
    <property type="molecule type" value="Genomic_DNA"/>
</dbReference>
<name>A0A0C3S0T4_PHLG1</name>
<accession>A0A0C3S0T4</accession>
<dbReference type="Proteomes" id="UP000053257">
    <property type="component" value="Unassembled WGS sequence"/>
</dbReference>
<evidence type="ECO:0000313" key="2">
    <source>
        <dbReference type="EMBL" id="KIP02672.1"/>
    </source>
</evidence>
<feature type="domain" description="BRCT" evidence="1">
    <location>
        <begin position="1"/>
        <end position="52"/>
    </location>
</feature>
<dbReference type="SUPFAM" id="SSF52113">
    <property type="entry name" value="BRCT domain"/>
    <property type="match status" value="1"/>
</dbReference>
<dbReference type="PANTHER" id="PTHR47667">
    <property type="entry name" value="REGULATOR OF TY1 TRANSPOSITION PROTEIN 107"/>
    <property type="match status" value="1"/>
</dbReference>
<evidence type="ECO:0000313" key="3">
    <source>
        <dbReference type="Proteomes" id="UP000053257"/>
    </source>
</evidence>
<feature type="non-terminal residue" evidence="2">
    <location>
        <position position="83"/>
    </location>
</feature>
<dbReference type="GO" id="GO:0035361">
    <property type="term" value="C:Cul8-RING ubiquitin ligase complex"/>
    <property type="evidence" value="ECO:0007669"/>
    <property type="project" value="TreeGrafter"/>
</dbReference>
<proteinExistence type="predicted"/>
<dbReference type="PROSITE" id="PS50172">
    <property type="entry name" value="BRCT"/>
    <property type="match status" value="1"/>
</dbReference>
<dbReference type="InterPro" id="IPR036420">
    <property type="entry name" value="BRCT_dom_sf"/>
</dbReference>
<gene>
    <name evidence="2" type="ORF">PHLGIDRAFT_59185</name>
</gene>
<dbReference type="InterPro" id="IPR053036">
    <property type="entry name" value="CellCycle_DNARepair_Reg"/>
</dbReference>
<dbReference type="InterPro" id="IPR001357">
    <property type="entry name" value="BRCT_dom"/>
</dbReference>
<dbReference type="PANTHER" id="PTHR47667:SF1">
    <property type="entry name" value="REGULATOR OF TY1 TRANSPOSITION PROTEIN 107"/>
    <property type="match status" value="1"/>
</dbReference>
<dbReference type="GO" id="GO:0006302">
    <property type="term" value="P:double-strand break repair"/>
    <property type="evidence" value="ECO:0007669"/>
    <property type="project" value="TreeGrafter"/>
</dbReference>
<dbReference type="Gene3D" id="3.40.50.10190">
    <property type="entry name" value="BRCT domain"/>
    <property type="match status" value="1"/>
</dbReference>
<dbReference type="GO" id="GO:1990683">
    <property type="term" value="P:DNA double-strand break attachment to nuclear envelope"/>
    <property type="evidence" value="ECO:0007669"/>
    <property type="project" value="TreeGrafter"/>
</dbReference>
<protein>
    <recommendedName>
        <fullName evidence="1">BRCT domain-containing protein</fullName>
    </recommendedName>
</protein>
<feature type="non-terminal residue" evidence="2">
    <location>
        <position position="1"/>
    </location>
</feature>
<dbReference type="Pfam" id="PF12738">
    <property type="entry name" value="PTCB-BRCT"/>
    <property type="match status" value="1"/>
</dbReference>
<dbReference type="AlphaFoldDB" id="A0A0C3S0T4"/>
<keyword evidence="3" id="KW-1185">Reference proteome</keyword>
<reference evidence="2 3" key="1">
    <citation type="journal article" date="2014" name="PLoS Genet.">
        <title>Analysis of the Phlebiopsis gigantea genome, transcriptome and secretome provides insight into its pioneer colonization strategies of wood.</title>
        <authorList>
            <person name="Hori C."/>
            <person name="Ishida T."/>
            <person name="Igarashi K."/>
            <person name="Samejima M."/>
            <person name="Suzuki H."/>
            <person name="Master E."/>
            <person name="Ferreira P."/>
            <person name="Ruiz-Duenas F.J."/>
            <person name="Held B."/>
            <person name="Canessa P."/>
            <person name="Larrondo L.F."/>
            <person name="Schmoll M."/>
            <person name="Druzhinina I.S."/>
            <person name="Kubicek C.P."/>
            <person name="Gaskell J.A."/>
            <person name="Kersten P."/>
            <person name="St John F."/>
            <person name="Glasner J."/>
            <person name="Sabat G."/>
            <person name="Splinter BonDurant S."/>
            <person name="Syed K."/>
            <person name="Yadav J."/>
            <person name="Mgbeahuruike A.C."/>
            <person name="Kovalchuk A."/>
            <person name="Asiegbu F.O."/>
            <person name="Lackner G."/>
            <person name="Hoffmeister D."/>
            <person name="Rencoret J."/>
            <person name="Gutierrez A."/>
            <person name="Sun H."/>
            <person name="Lindquist E."/>
            <person name="Barry K."/>
            <person name="Riley R."/>
            <person name="Grigoriev I.V."/>
            <person name="Henrissat B."/>
            <person name="Kues U."/>
            <person name="Berka R.M."/>
            <person name="Martinez A.T."/>
            <person name="Covert S.F."/>
            <person name="Blanchette R.A."/>
            <person name="Cullen D."/>
        </authorList>
    </citation>
    <scope>NUCLEOTIDE SEQUENCE [LARGE SCALE GENOMIC DNA]</scope>
    <source>
        <strain evidence="2 3">11061_1 CR5-6</strain>
    </source>
</reference>
<dbReference type="OrthoDB" id="2802816at2759"/>
<dbReference type="STRING" id="745531.A0A0C3S0T4"/>
<organism evidence="2 3">
    <name type="scientific">Phlebiopsis gigantea (strain 11061_1 CR5-6)</name>
    <name type="common">White-rot fungus</name>
    <name type="synonym">Peniophora gigantea</name>
    <dbReference type="NCBI Taxonomy" id="745531"/>
    <lineage>
        <taxon>Eukaryota</taxon>
        <taxon>Fungi</taxon>
        <taxon>Dikarya</taxon>
        <taxon>Basidiomycota</taxon>
        <taxon>Agaricomycotina</taxon>
        <taxon>Agaricomycetes</taxon>
        <taxon>Polyporales</taxon>
        <taxon>Phanerochaetaceae</taxon>
        <taxon>Phlebiopsis</taxon>
    </lineage>
</organism>
<dbReference type="GO" id="GO:0005634">
    <property type="term" value="C:nucleus"/>
    <property type="evidence" value="ECO:0007669"/>
    <property type="project" value="TreeGrafter"/>
</dbReference>
<evidence type="ECO:0000259" key="1">
    <source>
        <dbReference type="PROSITE" id="PS50172"/>
    </source>
</evidence>
<dbReference type="HOGENOM" id="CLU_2644896_0_0_1"/>
<sequence length="83" mass="9098">KKLLLVLGVPYTATMTGKNTAVIAAFIDGEKTERAAMWGIPVVNHMWLEDCFAQWRDISPAQEKYISFPPGLNFGDVLADDGG</sequence>